<feature type="compositionally biased region" description="Polar residues" evidence="1">
    <location>
        <begin position="10"/>
        <end position="43"/>
    </location>
</feature>
<dbReference type="AlphaFoldDB" id="A0A0A9H4X2"/>
<protein>
    <submittedName>
        <fullName evidence="2">Uncharacterized protein</fullName>
    </submittedName>
</protein>
<reference evidence="2" key="2">
    <citation type="journal article" date="2015" name="Data Brief">
        <title>Shoot transcriptome of the giant reed, Arundo donax.</title>
        <authorList>
            <person name="Barrero R.A."/>
            <person name="Guerrero F.D."/>
            <person name="Moolhuijzen P."/>
            <person name="Goolsby J.A."/>
            <person name="Tidwell J."/>
            <person name="Bellgard S.E."/>
            <person name="Bellgard M.I."/>
        </authorList>
    </citation>
    <scope>NUCLEOTIDE SEQUENCE</scope>
    <source>
        <tissue evidence="2">Shoot tissue taken approximately 20 cm above the soil surface</tissue>
    </source>
</reference>
<feature type="region of interest" description="Disordered" evidence="1">
    <location>
        <begin position="1"/>
        <end position="52"/>
    </location>
</feature>
<organism evidence="2">
    <name type="scientific">Arundo donax</name>
    <name type="common">Giant reed</name>
    <name type="synonym">Donax arundinaceus</name>
    <dbReference type="NCBI Taxonomy" id="35708"/>
    <lineage>
        <taxon>Eukaryota</taxon>
        <taxon>Viridiplantae</taxon>
        <taxon>Streptophyta</taxon>
        <taxon>Embryophyta</taxon>
        <taxon>Tracheophyta</taxon>
        <taxon>Spermatophyta</taxon>
        <taxon>Magnoliopsida</taxon>
        <taxon>Liliopsida</taxon>
        <taxon>Poales</taxon>
        <taxon>Poaceae</taxon>
        <taxon>PACMAD clade</taxon>
        <taxon>Arundinoideae</taxon>
        <taxon>Arundineae</taxon>
        <taxon>Arundo</taxon>
    </lineage>
</organism>
<proteinExistence type="predicted"/>
<reference evidence="2" key="1">
    <citation type="submission" date="2014-09" db="EMBL/GenBank/DDBJ databases">
        <authorList>
            <person name="Magalhaes I.L.F."/>
            <person name="Oliveira U."/>
            <person name="Santos F.R."/>
            <person name="Vidigal T.H.D.A."/>
            <person name="Brescovit A.D."/>
            <person name="Santos A.J."/>
        </authorList>
    </citation>
    <scope>NUCLEOTIDE SEQUENCE</scope>
    <source>
        <tissue evidence="2">Shoot tissue taken approximately 20 cm above the soil surface</tissue>
    </source>
</reference>
<evidence type="ECO:0000256" key="1">
    <source>
        <dbReference type="SAM" id="MobiDB-lite"/>
    </source>
</evidence>
<accession>A0A0A9H4X2</accession>
<dbReference type="EMBL" id="GBRH01166099">
    <property type="protein sequence ID" value="JAE31797.1"/>
    <property type="molecule type" value="Transcribed_RNA"/>
</dbReference>
<name>A0A0A9H4X2_ARUDO</name>
<sequence length="52" mass="5917">MFPQFILNLNDKQASTTSGQEIDQTSHLQNDSSHCNKSCGRNRSPSHRERSK</sequence>
<evidence type="ECO:0000313" key="2">
    <source>
        <dbReference type="EMBL" id="JAE31797.1"/>
    </source>
</evidence>